<dbReference type="OrthoDB" id="9763513at2"/>
<dbReference type="Proteomes" id="UP000236497">
    <property type="component" value="Unassembled WGS sequence"/>
</dbReference>
<dbReference type="RefSeq" id="WP_103203192.1">
    <property type="nucleotide sequence ID" value="NZ_CVTD020000019.1"/>
</dbReference>
<keyword evidence="1" id="KW-0175">Coiled coil</keyword>
<dbReference type="AlphaFoldDB" id="A0A0H5SHX3"/>
<evidence type="ECO:0000313" key="5">
    <source>
        <dbReference type="Proteomes" id="UP000236497"/>
    </source>
</evidence>
<protein>
    <recommendedName>
        <fullName evidence="3">MobA/VirD2-like nuclease domain-containing protein</fullName>
    </recommendedName>
</protein>
<evidence type="ECO:0000313" key="4">
    <source>
        <dbReference type="EMBL" id="CRZ35092.1"/>
    </source>
</evidence>
<sequence length="467" mass="54253">MAATRIIPMHHNKGKTVAQCLKDRIDYAENGEKTENGEFINSYACDPETAEEEFMLSKREYFELTGRTPKGDVIAYQVRQSFKPGEITPEEANQIGYELAMKLTKGNHAFIVATHTDRAHIHNHIIWNSTDLNCTRKFRNIIGSFLVVQHISDQLCLEHGLSVIKPRPRKEREKFPGHAKRKTLRSDVCEAIDIAITKNPRSFDELLLLLEEAGYEIKRGKHISLKGENQKRFVRMDTLGTGYSESELRSIFEEVQNEKQRPKPKKEFDLLINIQEKLAQGKGRGYENWAKVFNVKQIAQTLLFLEQNGIRDYSVLEEKAKSSSARFEELSATIKSAEKRLAEIAVLKTHIINYSKTRDVYVAYRKSGYSKKFFEAHREEITLHKAAKEAFSALPESQKKDGRIPTVKQLNEEYARVLDKKKKAYSEYREAREEMKKYTMAKHNIDEFMRKSEQEERNQKKRKELSR</sequence>
<keyword evidence="5" id="KW-1185">Reference proteome</keyword>
<name>A0A0H5SHX3_HERHM</name>
<evidence type="ECO:0000256" key="2">
    <source>
        <dbReference type="SAM" id="MobiDB-lite"/>
    </source>
</evidence>
<proteinExistence type="predicted"/>
<feature type="region of interest" description="Disordered" evidence="2">
    <location>
        <begin position="446"/>
        <end position="467"/>
    </location>
</feature>
<feature type="domain" description="MobA/VirD2-like nuclease" evidence="3">
    <location>
        <begin position="27"/>
        <end position="161"/>
    </location>
</feature>
<feature type="compositionally biased region" description="Basic and acidic residues" evidence="2">
    <location>
        <begin position="446"/>
        <end position="458"/>
    </location>
</feature>
<evidence type="ECO:0000259" key="3">
    <source>
        <dbReference type="Pfam" id="PF03432"/>
    </source>
</evidence>
<evidence type="ECO:0000256" key="1">
    <source>
        <dbReference type="SAM" id="Coils"/>
    </source>
</evidence>
<feature type="coiled-coil region" evidence="1">
    <location>
        <begin position="407"/>
        <end position="441"/>
    </location>
</feature>
<accession>A0A0H5SHX3</accession>
<organism evidence="4 5">
    <name type="scientific">Herbinix hemicellulosilytica</name>
    <dbReference type="NCBI Taxonomy" id="1564487"/>
    <lineage>
        <taxon>Bacteria</taxon>
        <taxon>Bacillati</taxon>
        <taxon>Bacillota</taxon>
        <taxon>Clostridia</taxon>
        <taxon>Lachnospirales</taxon>
        <taxon>Lachnospiraceae</taxon>
        <taxon>Herbinix</taxon>
    </lineage>
</organism>
<dbReference type="InterPro" id="IPR005094">
    <property type="entry name" value="Endonuclease_MobA/VirD2"/>
</dbReference>
<reference evidence="4 5" key="1">
    <citation type="submission" date="2015-06" db="EMBL/GenBank/DDBJ databases">
        <authorList>
            <person name="Wibberg Daniel"/>
        </authorList>
    </citation>
    <scope>NUCLEOTIDE SEQUENCE [LARGE SCALE GENOMIC DNA]</scope>
    <source>
        <strain evidence="4 5">T3/55T</strain>
    </source>
</reference>
<gene>
    <name evidence="4" type="ORF">HHT355_1893</name>
</gene>
<dbReference type="EMBL" id="CVTD020000019">
    <property type="protein sequence ID" value="CRZ35092.1"/>
    <property type="molecule type" value="Genomic_DNA"/>
</dbReference>
<dbReference type="Pfam" id="PF03432">
    <property type="entry name" value="Relaxase"/>
    <property type="match status" value="1"/>
</dbReference>